<protein>
    <submittedName>
        <fullName evidence="1">CLUMA_CG012746, isoform A</fullName>
    </submittedName>
</protein>
<keyword evidence="2" id="KW-1185">Reference proteome</keyword>
<evidence type="ECO:0000313" key="2">
    <source>
        <dbReference type="Proteomes" id="UP000183832"/>
    </source>
</evidence>
<proteinExistence type="predicted"/>
<dbReference type="EMBL" id="CVRI01000050">
    <property type="protein sequence ID" value="CRK99384.1"/>
    <property type="molecule type" value="Genomic_DNA"/>
</dbReference>
<dbReference type="Proteomes" id="UP000183832">
    <property type="component" value="Unassembled WGS sequence"/>
</dbReference>
<organism evidence="1 2">
    <name type="scientific">Clunio marinus</name>
    <dbReference type="NCBI Taxonomy" id="568069"/>
    <lineage>
        <taxon>Eukaryota</taxon>
        <taxon>Metazoa</taxon>
        <taxon>Ecdysozoa</taxon>
        <taxon>Arthropoda</taxon>
        <taxon>Hexapoda</taxon>
        <taxon>Insecta</taxon>
        <taxon>Pterygota</taxon>
        <taxon>Neoptera</taxon>
        <taxon>Endopterygota</taxon>
        <taxon>Diptera</taxon>
        <taxon>Nematocera</taxon>
        <taxon>Chironomoidea</taxon>
        <taxon>Chironomidae</taxon>
        <taxon>Clunio</taxon>
    </lineage>
</organism>
<dbReference type="AlphaFoldDB" id="A0A1J1IGQ7"/>
<accession>A0A1J1IGQ7</accession>
<reference evidence="1 2" key="1">
    <citation type="submission" date="2015-04" db="EMBL/GenBank/DDBJ databases">
        <authorList>
            <person name="Syromyatnikov M.Y."/>
            <person name="Popov V.N."/>
        </authorList>
    </citation>
    <scope>NUCLEOTIDE SEQUENCE [LARGE SCALE GENOMIC DNA]</scope>
</reference>
<name>A0A1J1IGQ7_9DIPT</name>
<evidence type="ECO:0000313" key="1">
    <source>
        <dbReference type="EMBL" id="CRK99384.1"/>
    </source>
</evidence>
<sequence length="64" mass="7668">MKISHRTSNHMHTVKHTIKFVAFDDNQVGQFKNSFPVNIQHPNERDRLKQTRHHLGNDKLFFNE</sequence>
<gene>
    <name evidence="1" type="ORF">CLUMA_CG012746</name>
</gene>